<keyword evidence="3" id="KW-1185">Reference proteome</keyword>
<evidence type="ECO:0000256" key="1">
    <source>
        <dbReference type="SAM" id="Phobius"/>
    </source>
</evidence>
<sequence>MSYTSQALQEIPSVISPDDRKRLDVTNMLDMEPRVALYQEMTDRYSDSHPFLLVRLADLFVLLNAGTLAIALYRKAQGILSTTEIVKSGLDALVEDYGLKIDEQVNATLARARENSYYQTWKQTKVHAATPFPLACRSFHRRLKKLRVNGRS</sequence>
<name>A0A9P3PRI0_LYOSH</name>
<evidence type="ECO:0000313" key="3">
    <source>
        <dbReference type="Proteomes" id="UP001063166"/>
    </source>
</evidence>
<protein>
    <submittedName>
        <fullName evidence="2">Uncharacterized protein</fullName>
    </submittedName>
</protein>
<comment type="caution">
    <text evidence="2">The sequence shown here is derived from an EMBL/GenBank/DDBJ whole genome shotgun (WGS) entry which is preliminary data.</text>
</comment>
<evidence type="ECO:0000313" key="2">
    <source>
        <dbReference type="EMBL" id="GLB40248.1"/>
    </source>
</evidence>
<gene>
    <name evidence="2" type="ORF">LshimejAT787_0801190</name>
</gene>
<dbReference type="Proteomes" id="UP001063166">
    <property type="component" value="Unassembled WGS sequence"/>
</dbReference>
<reference evidence="2" key="1">
    <citation type="submission" date="2022-07" db="EMBL/GenBank/DDBJ databases">
        <title>The genome of Lyophyllum shimeji provides insight into the initial evolution of ectomycorrhizal fungal genome.</title>
        <authorList>
            <person name="Kobayashi Y."/>
            <person name="Shibata T."/>
            <person name="Hirakawa H."/>
            <person name="Shigenobu S."/>
            <person name="Nishiyama T."/>
            <person name="Yamada A."/>
            <person name="Hasebe M."/>
            <person name="Kawaguchi M."/>
        </authorList>
    </citation>
    <scope>NUCLEOTIDE SEQUENCE</scope>
    <source>
        <strain evidence="2">AT787</strain>
    </source>
</reference>
<keyword evidence="1" id="KW-1133">Transmembrane helix</keyword>
<proteinExistence type="predicted"/>
<dbReference type="AlphaFoldDB" id="A0A9P3PRI0"/>
<feature type="transmembrane region" description="Helical" evidence="1">
    <location>
        <begin position="52"/>
        <end position="73"/>
    </location>
</feature>
<accession>A0A9P3PRI0</accession>
<organism evidence="2 3">
    <name type="scientific">Lyophyllum shimeji</name>
    <name type="common">Hon-shimeji</name>
    <name type="synonym">Tricholoma shimeji</name>
    <dbReference type="NCBI Taxonomy" id="47721"/>
    <lineage>
        <taxon>Eukaryota</taxon>
        <taxon>Fungi</taxon>
        <taxon>Dikarya</taxon>
        <taxon>Basidiomycota</taxon>
        <taxon>Agaricomycotina</taxon>
        <taxon>Agaricomycetes</taxon>
        <taxon>Agaricomycetidae</taxon>
        <taxon>Agaricales</taxon>
        <taxon>Tricholomatineae</taxon>
        <taxon>Lyophyllaceae</taxon>
        <taxon>Lyophyllum</taxon>
    </lineage>
</organism>
<keyword evidence="1" id="KW-0812">Transmembrane</keyword>
<keyword evidence="1" id="KW-0472">Membrane</keyword>
<dbReference type="EMBL" id="BRPK01000008">
    <property type="protein sequence ID" value="GLB40248.1"/>
    <property type="molecule type" value="Genomic_DNA"/>
</dbReference>